<accession>A0A9P7AHB1</accession>
<dbReference type="AlphaFoldDB" id="A0A9P7AHB1"/>
<evidence type="ECO:0000313" key="2">
    <source>
        <dbReference type="EMBL" id="KAG1789506.1"/>
    </source>
</evidence>
<keyword evidence="3" id="KW-1185">Reference proteome</keyword>
<dbReference type="RefSeq" id="XP_041156566.1">
    <property type="nucleotide sequence ID" value="XM_041311593.1"/>
</dbReference>
<reference evidence="2" key="1">
    <citation type="journal article" date="2020" name="New Phytol.">
        <title>Comparative genomics reveals dynamic genome evolution in host specialist ectomycorrhizal fungi.</title>
        <authorList>
            <person name="Lofgren L.A."/>
            <person name="Nguyen N.H."/>
            <person name="Vilgalys R."/>
            <person name="Ruytinx J."/>
            <person name="Liao H.L."/>
            <person name="Branco S."/>
            <person name="Kuo A."/>
            <person name="LaButti K."/>
            <person name="Lipzen A."/>
            <person name="Andreopoulos W."/>
            <person name="Pangilinan J."/>
            <person name="Riley R."/>
            <person name="Hundley H."/>
            <person name="Na H."/>
            <person name="Barry K."/>
            <person name="Grigoriev I.V."/>
            <person name="Stajich J.E."/>
            <person name="Kennedy P.G."/>
        </authorList>
    </citation>
    <scope>NUCLEOTIDE SEQUENCE</scope>
    <source>
        <strain evidence="2">S12</strain>
    </source>
</reference>
<evidence type="ECO:0000256" key="1">
    <source>
        <dbReference type="SAM" id="MobiDB-lite"/>
    </source>
</evidence>
<gene>
    <name evidence="2" type="ORF">HD556DRAFT_774698</name>
</gene>
<dbReference type="Proteomes" id="UP000719766">
    <property type="component" value="Unassembled WGS sequence"/>
</dbReference>
<dbReference type="EMBL" id="JABBWE010000058">
    <property type="protein sequence ID" value="KAG1789506.1"/>
    <property type="molecule type" value="Genomic_DNA"/>
</dbReference>
<proteinExistence type="predicted"/>
<comment type="caution">
    <text evidence="2">The sequence shown here is derived from an EMBL/GenBank/DDBJ whole genome shotgun (WGS) entry which is preliminary data.</text>
</comment>
<name>A0A9P7AHB1_9AGAM</name>
<sequence>MARAPKPCRTRAKLTTAQKAERRNKLDALTGAIDNAKEAYAQEAIDIAQTHGRSLKWTRSQLFLRSHLSQRGRGVNSWNGFIKAKLREENEDCERGDRIKLTQFIADNKDELLEAYSRLTFAQRHAYNAEVLEARAQKRHIARANPKAKHHDINATFIGMDHEWMALCARTGIEGFYVGVRGNIEDLSEPKIFFTQKAEKFVKEVLHVEPRHLGLKLEAFVVSGLDENTMITRQRPLNKLISDCRTIIQEELESIALKKNIKKAVKMNYINYERSIVEHCGVALVGWPLPGPVCNPSKVGGRAEVQKLLSALQREHHHSESCHWVVLTDEELVQRMTENRARHARGEAVYVARKKRKVTSAEHKSNTTIDTDTEDSSDDTSTSDE</sequence>
<feature type="region of interest" description="Disordered" evidence="1">
    <location>
        <begin position="353"/>
        <end position="385"/>
    </location>
</feature>
<evidence type="ECO:0000313" key="3">
    <source>
        <dbReference type="Proteomes" id="UP000719766"/>
    </source>
</evidence>
<dbReference type="OrthoDB" id="3253416at2759"/>
<feature type="compositionally biased region" description="Acidic residues" evidence="1">
    <location>
        <begin position="371"/>
        <end position="385"/>
    </location>
</feature>
<dbReference type="GeneID" id="64605357"/>
<protein>
    <submittedName>
        <fullName evidence="2">Uncharacterized protein</fullName>
    </submittedName>
</protein>
<organism evidence="2 3">
    <name type="scientific">Suillus plorans</name>
    <dbReference type="NCBI Taxonomy" id="116603"/>
    <lineage>
        <taxon>Eukaryota</taxon>
        <taxon>Fungi</taxon>
        <taxon>Dikarya</taxon>
        <taxon>Basidiomycota</taxon>
        <taxon>Agaricomycotina</taxon>
        <taxon>Agaricomycetes</taxon>
        <taxon>Agaricomycetidae</taxon>
        <taxon>Boletales</taxon>
        <taxon>Suillineae</taxon>
        <taxon>Suillaceae</taxon>
        <taxon>Suillus</taxon>
    </lineage>
</organism>